<evidence type="ECO:0000256" key="1">
    <source>
        <dbReference type="SAM" id="MobiDB-lite"/>
    </source>
</evidence>
<protein>
    <submittedName>
        <fullName evidence="2">Uncharacterized protein</fullName>
    </submittedName>
</protein>
<dbReference type="EMBL" id="CP002475">
    <property type="protein sequence ID" value="ADW02774.1"/>
    <property type="molecule type" value="Genomic_DNA"/>
</dbReference>
<sequence>MGYTIPEAVDTMLDVVGVGRPSAGEAARHGTCEDAHEVRRSPSAPPGRLGNDVITS</sequence>
<gene>
    <name evidence="2" type="ordered locus">Sfla_1332</name>
</gene>
<organism evidence="2 3">
    <name type="scientific">Streptomyces pratensis (strain ATCC 33331 / IAF-45CD)</name>
    <dbReference type="NCBI Taxonomy" id="591167"/>
    <lineage>
        <taxon>Bacteria</taxon>
        <taxon>Bacillati</taxon>
        <taxon>Actinomycetota</taxon>
        <taxon>Actinomycetes</taxon>
        <taxon>Kitasatosporales</taxon>
        <taxon>Streptomycetaceae</taxon>
        <taxon>Streptomyces</taxon>
    </lineage>
</organism>
<dbReference type="Proteomes" id="UP000002066">
    <property type="component" value="Chromosome"/>
</dbReference>
<dbReference type="AlphaFoldDB" id="A0A8D4BAD2"/>
<evidence type="ECO:0000313" key="3">
    <source>
        <dbReference type="Proteomes" id="UP000002066"/>
    </source>
</evidence>
<accession>A0A8D4BAD2</accession>
<evidence type="ECO:0000313" key="2">
    <source>
        <dbReference type="EMBL" id="ADW02774.1"/>
    </source>
</evidence>
<reference evidence="2 3" key="1">
    <citation type="submission" date="2011-01" db="EMBL/GenBank/DDBJ databases">
        <title>Complete sequence of chromosome of Streptomyces flavogriseus ATCC 33331.</title>
        <authorList>
            <consortium name="US DOE Joint Genome Institute"/>
            <person name="Lucas S."/>
            <person name="Copeland A."/>
            <person name="Lapidus A."/>
            <person name="Cheng J.-F."/>
            <person name="Goodwin L."/>
            <person name="Pitluck S."/>
            <person name="Davenport K."/>
            <person name="Detter J.C."/>
            <person name="Han C."/>
            <person name="Tapia R."/>
            <person name="Land M."/>
            <person name="Hauser L."/>
            <person name="Kyrpides N."/>
            <person name="Ivanova N."/>
            <person name="Ovchinnikova G."/>
            <person name="Pagani I."/>
            <person name="Brumm P."/>
            <person name="Mead D."/>
            <person name="Woyke T."/>
        </authorList>
    </citation>
    <scope>NUCLEOTIDE SEQUENCE [LARGE SCALE GENOMIC DNA]</scope>
    <source>
        <strain evidence="3">ATCC 33331 / IAF-45CD</strain>
    </source>
</reference>
<feature type="compositionally biased region" description="Basic and acidic residues" evidence="1">
    <location>
        <begin position="26"/>
        <end position="40"/>
    </location>
</feature>
<proteinExistence type="predicted"/>
<dbReference type="KEGG" id="sfa:Sfla_1332"/>
<name>A0A8D4BAD2_STRFA</name>
<feature type="region of interest" description="Disordered" evidence="1">
    <location>
        <begin position="22"/>
        <end position="56"/>
    </location>
</feature>